<dbReference type="GO" id="GO:0004386">
    <property type="term" value="F:helicase activity"/>
    <property type="evidence" value="ECO:0007669"/>
    <property type="project" value="UniProtKB-KW"/>
</dbReference>
<dbReference type="InterPro" id="IPR027417">
    <property type="entry name" value="P-loop_NTPase"/>
</dbReference>
<organism evidence="2 3">
    <name type="scientific">Chitinophaga oryziterrae</name>
    <dbReference type="NCBI Taxonomy" id="1031224"/>
    <lineage>
        <taxon>Bacteria</taxon>
        <taxon>Pseudomonadati</taxon>
        <taxon>Bacteroidota</taxon>
        <taxon>Chitinophagia</taxon>
        <taxon>Chitinophagales</taxon>
        <taxon>Chitinophagaceae</taxon>
        <taxon>Chitinophaga</taxon>
    </lineage>
</organism>
<dbReference type="OrthoDB" id="9759819at2"/>
<reference evidence="2 3" key="1">
    <citation type="submission" date="2019-12" db="EMBL/GenBank/DDBJ databases">
        <title>The draft genomic sequence of strain Chitinophaga oryziterrae JCM 16595.</title>
        <authorList>
            <person name="Zhang X."/>
        </authorList>
    </citation>
    <scope>NUCLEOTIDE SEQUENCE [LARGE SCALE GENOMIC DNA]</scope>
    <source>
        <strain evidence="2 3">JCM 16595</strain>
    </source>
</reference>
<name>A0A6N8JDS5_9BACT</name>
<gene>
    <name evidence="2" type="ORF">GO495_17685</name>
</gene>
<dbReference type="InterPro" id="IPR006935">
    <property type="entry name" value="Helicase/UvrB_N"/>
</dbReference>
<dbReference type="EMBL" id="WRXO01000005">
    <property type="protein sequence ID" value="MVT42429.1"/>
    <property type="molecule type" value="Genomic_DNA"/>
</dbReference>
<dbReference type="GO" id="GO:0005829">
    <property type="term" value="C:cytosol"/>
    <property type="evidence" value="ECO:0007669"/>
    <property type="project" value="TreeGrafter"/>
</dbReference>
<keyword evidence="2" id="KW-0347">Helicase</keyword>
<dbReference type="SUPFAM" id="SSF52540">
    <property type="entry name" value="P-loop containing nucleoside triphosphate hydrolases"/>
    <property type="match status" value="1"/>
</dbReference>
<accession>A0A6N8JDS5</accession>
<dbReference type="PROSITE" id="PS51192">
    <property type="entry name" value="HELICASE_ATP_BIND_1"/>
    <property type="match status" value="1"/>
</dbReference>
<evidence type="ECO:0000259" key="1">
    <source>
        <dbReference type="PROSITE" id="PS51192"/>
    </source>
</evidence>
<dbReference type="PANTHER" id="PTHR47396:SF1">
    <property type="entry name" value="ATP-DEPENDENT HELICASE IRC3-RELATED"/>
    <property type="match status" value="1"/>
</dbReference>
<dbReference type="GO" id="GO:0005524">
    <property type="term" value="F:ATP binding"/>
    <property type="evidence" value="ECO:0007669"/>
    <property type="project" value="InterPro"/>
</dbReference>
<keyword evidence="3" id="KW-1185">Reference proteome</keyword>
<dbReference type="SMART" id="SM00487">
    <property type="entry name" value="DEXDc"/>
    <property type="match status" value="1"/>
</dbReference>
<dbReference type="InterPro" id="IPR054347">
    <property type="entry name" value="TOTE_primase"/>
</dbReference>
<dbReference type="Pfam" id="PF22548">
    <property type="entry name" value="AEP-TOTE"/>
    <property type="match status" value="1"/>
</dbReference>
<dbReference type="Gene3D" id="3.40.50.300">
    <property type="entry name" value="P-loop containing nucleotide triphosphate hydrolases"/>
    <property type="match status" value="1"/>
</dbReference>
<dbReference type="GO" id="GO:0016787">
    <property type="term" value="F:hydrolase activity"/>
    <property type="evidence" value="ECO:0007669"/>
    <property type="project" value="InterPro"/>
</dbReference>
<dbReference type="CDD" id="cd17926">
    <property type="entry name" value="DEXHc_RE"/>
    <property type="match status" value="1"/>
</dbReference>
<dbReference type="PANTHER" id="PTHR47396">
    <property type="entry name" value="TYPE I RESTRICTION ENZYME ECOKI R PROTEIN"/>
    <property type="match status" value="1"/>
</dbReference>
<keyword evidence="2" id="KW-0547">Nucleotide-binding</keyword>
<dbReference type="GO" id="GO:0003677">
    <property type="term" value="F:DNA binding"/>
    <property type="evidence" value="ECO:0007669"/>
    <property type="project" value="InterPro"/>
</dbReference>
<evidence type="ECO:0000313" key="2">
    <source>
        <dbReference type="EMBL" id="MVT42429.1"/>
    </source>
</evidence>
<feature type="domain" description="Helicase ATP-binding" evidence="1">
    <location>
        <begin position="332"/>
        <end position="485"/>
    </location>
</feature>
<dbReference type="Pfam" id="PF04851">
    <property type="entry name" value="ResIII"/>
    <property type="match status" value="1"/>
</dbReference>
<comment type="caution">
    <text evidence="2">The sequence shown here is derived from an EMBL/GenBank/DDBJ whole genome shotgun (WGS) entry which is preliminary data.</text>
</comment>
<protein>
    <submittedName>
        <fullName evidence="2">DEAD/DEAH box helicase</fullName>
    </submittedName>
</protein>
<keyword evidence="2" id="KW-0067">ATP-binding</keyword>
<dbReference type="InterPro" id="IPR014001">
    <property type="entry name" value="Helicase_ATP-bd"/>
</dbReference>
<keyword evidence="2" id="KW-0378">Hydrolase</keyword>
<sequence>MPAYFYDPFRYRMHKMKGGAFENYSEKSYLPLTNEQITKHINGTQLIGLYPLLQDNTSWLIAADFDEQNWVEDSRKFIGLCMKKGIPAYLERSRSGKGGHVWIFFQQPYPAFKSRKIVLALLTEAGVISTFDKNSSFDRLFPNQDKLSGKGLGNLIALPLHKTSWEQGNSCFINHDTLEAFSDQWAYLEAIQKVSLQKLDECYQSIISTLSVNSVSSDSKGLTISLGNTIRLNRDAIPISLINFLKDELNFANTEFIIRKKVGRNTFGTERFFKFIEETEDHVILPRGFTGKLLRFCKDATIPFEFNDQRARKENVPFLFQTVLREYQDIAITASSKKDMGVITAPPGSGKTIIGLKIIADKQQPALIVVHRKQLMDQWIERIETFLGIPKQEIGKIGQGKSKIGRQITVATIQSLAKEVDNPESAVLKNAFGTILIDECHHVTAESYHRTIQQLNSYYIYGLTATPFRKYNDGKLIFIHLGEIIAELTSQQTGKIRQATMVLR</sequence>
<proteinExistence type="predicted"/>
<evidence type="ECO:0000313" key="3">
    <source>
        <dbReference type="Proteomes" id="UP000468388"/>
    </source>
</evidence>
<dbReference type="Proteomes" id="UP000468388">
    <property type="component" value="Unassembled WGS sequence"/>
</dbReference>
<dbReference type="InterPro" id="IPR050742">
    <property type="entry name" value="Helicase_Restrict-Modif_Enz"/>
</dbReference>
<dbReference type="AlphaFoldDB" id="A0A6N8JDS5"/>